<dbReference type="InterPro" id="IPR011335">
    <property type="entry name" value="Restrct_endonuc-II-like"/>
</dbReference>
<protein>
    <submittedName>
        <fullName evidence="2">DUF559 domain-containing protein</fullName>
    </submittedName>
</protein>
<evidence type="ECO:0000259" key="1">
    <source>
        <dbReference type="Pfam" id="PF04480"/>
    </source>
</evidence>
<keyword evidence="3" id="KW-1185">Reference proteome</keyword>
<organism evidence="2 3">
    <name type="scientific">Mycobacterium spongiae</name>
    <dbReference type="NCBI Taxonomy" id="886343"/>
    <lineage>
        <taxon>Bacteria</taxon>
        <taxon>Bacillati</taxon>
        <taxon>Actinomycetota</taxon>
        <taxon>Actinomycetes</taxon>
        <taxon>Mycobacteriales</taxon>
        <taxon>Mycobacteriaceae</taxon>
        <taxon>Mycobacterium</taxon>
    </lineage>
</organism>
<name>A0A975K195_9MYCO</name>
<dbReference type="KEGG" id="mspg:F6B93_18715"/>
<accession>A0A975K195</accession>
<proteinExistence type="predicted"/>
<dbReference type="EMBL" id="CP046600">
    <property type="protein sequence ID" value="QUR68839.1"/>
    <property type="molecule type" value="Genomic_DNA"/>
</dbReference>
<dbReference type="SUPFAM" id="SSF52980">
    <property type="entry name" value="Restriction endonuclease-like"/>
    <property type="match status" value="1"/>
</dbReference>
<feature type="domain" description="DUF559" evidence="1">
    <location>
        <begin position="264"/>
        <end position="313"/>
    </location>
</feature>
<dbReference type="Pfam" id="PF04480">
    <property type="entry name" value="DUF559"/>
    <property type="match status" value="1"/>
</dbReference>
<dbReference type="Proteomes" id="UP000682202">
    <property type="component" value="Chromosome"/>
</dbReference>
<evidence type="ECO:0000313" key="3">
    <source>
        <dbReference type="Proteomes" id="UP000682202"/>
    </source>
</evidence>
<dbReference type="InterPro" id="IPR007569">
    <property type="entry name" value="DUF559"/>
</dbReference>
<evidence type="ECO:0000313" key="2">
    <source>
        <dbReference type="EMBL" id="QUR68839.1"/>
    </source>
</evidence>
<sequence>MPTAPPPAYSATAASGCPATLSSGTRHPAQHDHRLNLDERVGRSWQFLFMALVHGQAFIGSEALRQGDLSRYQLRTGFRAIYPDVYLADFAAPTLRTRSAAAWLWSGRRGVLAGLAAAQLHGSDWIDDDEPVELIWRNPHAPHGVVTRHQRIEADEVTRVARLPVTTPARTAFDLARRLPTGQAVARLDALMRARPFSVEDVLLLAKRYPGTRGLRRLRTALPLVDPGAASPKETWLRLLLIDEGLPTPETQIPVVEGYRTVAVLDMGWEQCKVAVEYDGDQHRSNRHQYIRDVRRLRALESCGWIIVRVIAEDRPDAIVRSVRAALRRRGYRDT</sequence>
<gene>
    <name evidence="2" type="ORF">F6B93_18715</name>
</gene>
<dbReference type="Gene3D" id="3.40.960.10">
    <property type="entry name" value="VSR Endonuclease"/>
    <property type="match status" value="1"/>
</dbReference>
<reference evidence="2" key="1">
    <citation type="submission" date="2019-12" db="EMBL/GenBank/DDBJ databases">
        <title>Mycobacterium spongiae sp. nov.</title>
        <authorList>
            <person name="Stinear T."/>
        </authorList>
    </citation>
    <scope>NUCLEOTIDE SEQUENCE</scope>
    <source>
        <strain evidence="2">FSD4b-SM</strain>
    </source>
</reference>
<dbReference type="AlphaFoldDB" id="A0A975K195"/>